<protein>
    <submittedName>
        <fullName evidence="2">Serine/threonine-protein kinase</fullName>
    </submittedName>
</protein>
<evidence type="ECO:0000259" key="1">
    <source>
        <dbReference type="PROSITE" id="PS50011"/>
    </source>
</evidence>
<comment type="caution">
    <text evidence="2">The sequence shown here is derived from an EMBL/GenBank/DDBJ whole genome shotgun (WGS) entry which is preliminary data.</text>
</comment>
<evidence type="ECO:0000313" key="3">
    <source>
        <dbReference type="Proteomes" id="UP001221838"/>
    </source>
</evidence>
<proteinExistence type="predicted"/>
<dbReference type="SMART" id="SM00220">
    <property type="entry name" value="S_TKc"/>
    <property type="match status" value="1"/>
</dbReference>
<dbReference type="PROSITE" id="PS50011">
    <property type="entry name" value="PROTEIN_KINASE_DOM"/>
    <property type="match status" value="1"/>
</dbReference>
<dbReference type="Proteomes" id="UP001221838">
    <property type="component" value="Unassembled WGS sequence"/>
</dbReference>
<organism evidence="2 3">
    <name type="scientific">Stigmatella ashevillensis</name>
    <dbReference type="NCBI Taxonomy" id="2995309"/>
    <lineage>
        <taxon>Bacteria</taxon>
        <taxon>Pseudomonadati</taxon>
        <taxon>Myxococcota</taxon>
        <taxon>Myxococcia</taxon>
        <taxon>Myxococcales</taxon>
        <taxon>Cystobacterineae</taxon>
        <taxon>Archangiaceae</taxon>
        <taxon>Stigmatella</taxon>
    </lineage>
</organism>
<dbReference type="Gene3D" id="1.10.510.10">
    <property type="entry name" value="Transferase(Phosphotransferase) domain 1"/>
    <property type="match status" value="1"/>
</dbReference>
<gene>
    <name evidence="2" type="ORF">POL68_11825</name>
</gene>
<dbReference type="Gene3D" id="3.30.200.20">
    <property type="entry name" value="Phosphorylase Kinase, domain 1"/>
    <property type="match status" value="1"/>
</dbReference>
<dbReference type="Pfam" id="PF00069">
    <property type="entry name" value="Pkinase"/>
    <property type="match status" value="1"/>
</dbReference>
<dbReference type="GO" id="GO:0016301">
    <property type="term" value="F:kinase activity"/>
    <property type="evidence" value="ECO:0007669"/>
    <property type="project" value="UniProtKB-KW"/>
</dbReference>
<dbReference type="InterPro" id="IPR000719">
    <property type="entry name" value="Prot_kinase_dom"/>
</dbReference>
<name>A0ABT5D7Q0_9BACT</name>
<accession>A0ABT5D7Q0</accession>
<evidence type="ECO:0000313" key="2">
    <source>
        <dbReference type="EMBL" id="MDC0709153.1"/>
    </source>
</evidence>
<dbReference type="InterPro" id="IPR051681">
    <property type="entry name" value="Ser/Thr_Kinases-Pseudokinases"/>
</dbReference>
<dbReference type="EMBL" id="JAQNDM010000002">
    <property type="protein sequence ID" value="MDC0709153.1"/>
    <property type="molecule type" value="Genomic_DNA"/>
</dbReference>
<dbReference type="SUPFAM" id="SSF56112">
    <property type="entry name" value="Protein kinase-like (PK-like)"/>
    <property type="match status" value="1"/>
</dbReference>
<dbReference type="RefSeq" id="WP_272137451.1">
    <property type="nucleotide sequence ID" value="NZ_JAQNDM010000002.1"/>
</dbReference>
<dbReference type="InterPro" id="IPR011009">
    <property type="entry name" value="Kinase-like_dom_sf"/>
</dbReference>
<sequence>MLGSWEVDGRAGYGTYGVVYRAHRRGQTEGPPVALKLARHPNDWRFGREAELLSRIQNPCVPRLLGRGTWKGGPRRETHPYLVMQWVEGVRLYEWAKEHAPTPCQMLRVLAQVARALATTHAGQGLHRDVKGDNVLVSPEGQAFLMDFGCGTWKGATPLTEGLLAPGTRIYRSPQALRFHWNHRRSTVPRYEATPADDVYALGVTAYRLCTGVYPPIATDPSIAGDEGRDTLEVLIPPGRLAPLTPEFEALLLRMLSDNPQDRGTAAELAAAMEALAGAAAESNEPMKRRPVAPAASTPFPVVLLRQRGIWPVAGLALVVGLLVWGAGSLHLEGLGPLPAGTSDGRTSGVADAAVEEFAVLGEAQEFKPSGLSLDMPKEPLLGQRRPPCSRPEISLRGGCWVEVARDSPPCGEGSYAWKDACYYPVPAPPRPSTSDKQ</sequence>
<keyword evidence="2" id="KW-0808">Transferase</keyword>
<reference evidence="2 3" key="1">
    <citation type="submission" date="2022-11" db="EMBL/GenBank/DDBJ databases">
        <title>Minimal conservation of predation-associated metabolite biosynthetic gene clusters underscores biosynthetic potential of Myxococcota including descriptions for ten novel species: Archangium lansinium sp. nov., Myxococcus landrumus sp. nov., Nannocystis bai.</title>
        <authorList>
            <person name="Ahearne A."/>
            <person name="Stevens C."/>
            <person name="Dowd S."/>
        </authorList>
    </citation>
    <scope>NUCLEOTIDE SEQUENCE [LARGE SCALE GENOMIC DNA]</scope>
    <source>
        <strain evidence="2 3">NCWAL01</strain>
    </source>
</reference>
<dbReference type="CDD" id="cd14014">
    <property type="entry name" value="STKc_PknB_like"/>
    <property type="match status" value="1"/>
</dbReference>
<keyword evidence="3" id="KW-1185">Reference proteome</keyword>
<keyword evidence="2" id="KW-0418">Kinase</keyword>
<feature type="domain" description="Protein kinase" evidence="1">
    <location>
        <begin position="5"/>
        <end position="276"/>
    </location>
</feature>
<dbReference type="PANTHER" id="PTHR44329">
    <property type="entry name" value="SERINE/THREONINE-PROTEIN KINASE TNNI3K-RELATED"/>
    <property type="match status" value="1"/>
</dbReference>